<name>A0A1N7C4W3_9EURY</name>
<keyword evidence="2" id="KW-0808">Transferase</keyword>
<proteinExistence type="predicted"/>
<dbReference type="OrthoDB" id="248476at2157"/>
<feature type="domain" description="N-acetyltransferase" evidence="1">
    <location>
        <begin position="3"/>
        <end position="155"/>
    </location>
</feature>
<dbReference type="EMBL" id="FTNO01000002">
    <property type="protein sequence ID" value="SIR58629.1"/>
    <property type="molecule type" value="Genomic_DNA"/>
</dbReference>
<dbReference type="PROSITE" id="PS51186">
    <property type="entry name" value="GNAT"/>
    <property type="match status" value="1"/>
</dbReference>
<dbReference type="Proteomes" id="UP000186914">
    <property type="component" value="Unassembled WGS sequence"/>
</dbReference>
<dbReference type="Pfam" id="PF00583">
    <property type="entry name" value="Acetyltransf_1"/>
    <property type="match status" value="1"/>
</dbReference>
<dbReference type="InterPro" id="IPR000182">
    <property type="entry name" value="GNAT_dom"/>
</dbReference>
<accession>A0A1N7C4W3</accession>
<dbReference type="InterPro" id="IPR016181">
    <property type="entry name" value="Acyl_CoA_acyltransferase"/>
</dbReference>
<sequence length="156" mass="17640">MEYELSQLAADDVDAIVSWHYDPPYDFYDMESDPEDLALFTNPENWDDKYAVFDSAGERVGFFSFDVGDDGDILEIGLGMHPASTGKGRGKAFVEAGMEFAAETYDPEIYSLAVATFNERAISVYEDIGFERQETFMQKTNGGEYEFLRMTLSRPL</sequence>
<protein>
    <submittedName>
        <fullName evidence="2">Ribosomal-protein-alanine N-acetyltransferase</fullName>
    </submittedName>
</protein>
<dbReference type="Gene3D" id="3.40.630.30">
    <property type="match status" value="1"/>
</dbReference>
<evidence type="ECO:0000259" key="1">
    <source>
        <dbReference type="PROSITE" id="PS51186"/>
    </source>
</evidence>
<dbReference type="CDD" id="cd04301">
    <property type="entry name" value="NAT_SF"/>
    <property type="match status" value="1"/>
</dbReference>
<dbReference type="GO" id="GO:0016747">
    <property type="term" value="F:acyltransferase activity, transferring groups other than amino-acyl groups"/>
    <property type="evidence" value="ECO:0007669"/>
    <property type="project" value="InterPro"/>
</dbReference>
<dbReference type="RefSeq" id="WP_076430926.1">
    <property type="nucleotide sequence ID" value="NZ_FTNO01000002.1"/>
</dbReference>
<keyword evidence="3" id="KW-1185">Reference proteome</keyword>
<reference evidence="3" key="1">
    <citation type="submission" date="2017-01" db="EMBL/GenBank/DDBJ databases">
        <authorList>
            <person name="Varghese N."/>
            <person name="Submissions S."/>
        </authorList>
    </citation>
    <scope>NUCLEOTIDE SEQUENCE [LARGE SCALE GENOMIC DNA]</scope>
    <source>
        <strain evidence="3">CGMCC 1.7737</strain>
    </source>
</reference>
<gene>
    <name evidence="2" type="ORF">SAMN05421858_2969</name>
</gene>
<dbReference type="AlphaFoldDB" id="A0A1N7C4W3"/>
<dbReference type="SUPFAM" id="SSF55729">
    <property type="entry name" value="Acyl-CoA N-acyltransferases (Nat)"/>
    <property type="match status" value="1"/>
</dbReference>
<organism evidence="2 3">
    <name type="scientific">Haladaptatus litoreus</name>
    <dbReference type="NCBI Taxonomy" id="553468"/>
    <lineage>
        <taxon>Archaea</taxon>
        <taxon>Methanobacteriati</taxon>
        <taxon>Methanobacteriota</taxon>
        <taxon>Stenosarchaea group</taxon>
        <taxon>Halobacteria</taxon>
        <taxon>Halobacteriales</taxon>
        <taxon>Haladaptataceae</taxon>
        <taxon>Haladaptatus</taxon>
    </lineage>
</organism>
<evidence type="ECO:0000313" key="2">
    <source>
        <dbReference type="EMBL" id="SIR58629.1"/>
    </source>
</evidence>
<evidence type="ECO:0000313" key="3">
    <source>
        <dbReference type="Proteomes" id="UP000186914"/>
    </source>
</evidence>